<accession>A0ABX8ACL5</accession>
<evidence type="ECO:0000256" key="1">
    <source>
        <dbReference type="SAM" id="MobiDB-lite"/>
    </source>
</evidence>
<organism evidence="2 3">
    <name type="scientific">Tardiphaga alba</name>
    <dbReference type="NCBI Taxonomy" id="340268"/>
    <lineage>
        <taxon>Bacteria</taxon>
        <taxon>Pseudomonadati</taxon>
        <taxon>Pseudomonadota</taxon>
        <taxon>Alphaproteobacteria</taxon>
        <taxon>Hyphomicrobiales</taxon>
        <taxon>Nitrobacteraceae</taxon>
        <taxon>Tardiphaga</taxon>
    </lineage>
</organism>
<dbReference type="InterPro" id="IPR025528">
    <property type="entry name" value="BrnA_antitoxin"/>
</dbReference>
<reference evidence="2 3" key="1">
    <citation type="submission" date="2019-02" db="EMBL/GenBank/DDBJ databases">
        <title>Emended description of the genus Rhodopseudomonas and description of Rhodopseudomonas albus sp. nov., a non-phototrophic, heavy-metal-tolerant bacterium isolated from garden soil.</title>
        <authorList>
            <person name="Bao Z."/>
            <person name="Cao W.W."/>
            <person name="Sato Y."/>
            <person name="Nishizawa T."/>
            <person name="Zhao J."/>
            <person name="Guo Y."/>
            <person name="Ohta H."/>
        </authorList>
    </citation>
    <scope>NUCLEOTIDE SEQUENCE [LARGE SCALE GENOMIC DNA]</scope>
    <source>
        <strain evidence="2 3">SK50-23</strain>
    </source>
</reference>
<dbReference type="Proteomes" id="UP000682843">
    <property type="component" value="Chromosome"/>
</dbReference>
<proteinExistence type="predicted"/>
<keyword evidence="3" id="KW-1185">Reference proteome</keyword>
<dbReference type="RefSeq" id="WP_211908443.1">
    <property type="nucleotide sequence ID" value="NZ_CP036498.1"/>
</dbReference>
<feature type="region of interest" description="Disordered" evidence="1">
    <location>
        <begin position="1"/>
        <end position="20"/>
    </location>
</feature>
<evidence type="ECO:0000313" key="2">
    <source>
        <dbReference type="EMBL" id="QUS40065.1"/>
    </source>
</evidence>
<evidence type="ECO:0000313" key="3">
    <source>
        <dbReference type="Proteomes" id="UP000682843"/>
    </source>
</evidence>
<name>A0ABX8ACL5_9BRAD</name>
<sequence length="95" mass="10684">MRRKKPIGKPIFGSPVTDDPDDAPELLEEFFRTAEWRDGDKVIRPGRPPLGDQPKKSVTLRLDADVLESYRALGAGWQSQINADLRKVRKLKAAS</sequence>
<gene>
    <name evidence="2" type="ORF">RPMA_15425</name>
</gene>
<dbReference type="EMBL" id="CP036498">
    <property type="protein sequence ID" value="QUS40065.1"/>
    <property type="molecule type" value="Genomic_DNA"/>
</dbReference>
<dbReference type="Pfam" id="PF14384">
    <property type="entry name" value="BrnA_antitoxin"/>
    <property type="match status" value="1"/>
</dbReference>
<evidence type="ECO:0008006" key="4">
    <source>
        <dbReference type="Google" id="ProtNLM"/>
    </source>
</evidence>
<protein>
    <recommendedName>
        <fullName evidence="4">BrnA antitoxin of type II toxin-antitoxin system</fullName>
    </recommendedName>
</protein>